<sequence length="184" mass="21360">MRKKQKRDLYAPEEFDEIEEGPSRSQLKREMHELQKLGGDFAALGDKVIKETDLPPEVEEALLLIKKLTKHEARRRHMQYVGKLMRTFDTTRVREIVEAAQQGHAIKTAEFHQMEQLRDRLVDGDDDLLQSMFTAYPEDGQRLRQLVLGARREKLKGQPPKNSRALFKMLKKLPPMPEKDSPAS</sequence>
<evidence type="ECO:0000313" key="7">
    <source>
        <dbReference type="Proteomes" id="UP000219215"/>
    </source>
</evidence>
<dbReference type="PANTHER" id="PTHR38101">
    <property type="entry name" value="UPF0307 PROTEIN YJGA"/>
    <property type="match status" value="1"/>
</dbReference>
<evidence type="ECO:0000256" key="3">
    <source>
        <dbReference type="ARBA" id="ARBA00022730"/>
    </source>
</evidence>
<evidence type="ECO:0000256" key="1">
    <source>
        <dbReference type="ARBA" id="ARBA00022490"/>
    </source>
</evidence>
<feature type="compositionally biased region" description="Acidic residues" evidence="5">
    <location>
        <begin position="11"/>
        <end position="20"/>
    </location>
</feature>
<evidence type="ECO:0000256" key="4">
    <source>
        <dbReference type="ARBA" id="ARBA00022884"/>
    </source>
</evidence>
<dbReference type="Gene3D" id="1.10.60.30">
    <property type="entry name" value="PSPTO4464-like domains"/>
    <property type="match status" value="2"/>
</dbReference>
<dbReference type="SUPFAM" id="SSF158710">
    <property type="entry name" value="PSPTO4464-like"/>
    <property type="match status" value="1"/>
</dbReference>
<dbReference type="HAMAP" id="MF_00765">
    <property type="entry name" value="DarP"/>
    <property type="match status" value="1"/>
</dbReference>
<dbReference type="Pfam" id="PF04751">
    <property type="entry name" value="DarP"/>
    <property type="match status" value="1"/>
</dbReference>
<dbReference type="PANTHER" id="PTHR38101:SF1">
    <property type="entry name" value="UPF0307 PROTEIN YJGA"/>
    <property type="match status" value="1"/>
</dbReference>
<dbReference type="NCBIfam" id="NF003593">
    <property type="entry name" value="PRK05255.1-1"/>
    <property type="match status" value="1"/>
</dbReference>
<dbReference type="CDD" id="cd16331">
    <property type="entry name" value="YjgA-like"/>
    <property type="match status" value="1"/>
</dbReference>
<keyword evidence="1" id="KW-0963">Cytoplasm</keyword>
<dbReference type="GO" id="GO:0005829">
    <property type="term" value="C:cytosol"/>
    <property type="evidence" value="ECO:0007669"/>
    <property type="project" value="TreeGrafter"/>
</dbReference>
<dbReference type="InterPro" id="IPR023153">
    <property type="entry name" value="DarP_sf"/>
</dbReference>
<dbReference type="OrthoDB" id="5293604at2"/>
<dbReference type="KEGG" id="pprf:DPRO_3999"/>
<protein>
    <submittedName>
        <fullName evidence="6">Uncharacterized protein</fullName>
    </submittedName>
</protein>
<dbReference type="EMBL" id="LT907975">
    <property type="protein sequence ID" value="SOB60918.1"/>
    <property type="molecule type" value="Genomic_DNA"/>
</dbReference>
<dbReference type="Proteomes" id="UP000219215">
    <property type="component" value="Chromosome DPRO"/>
</dbReference>
<gene>
    <name evidence="6" type="ORF">DPRO_3999</name>
</gene>
<accession>A0A2C8FEP1</accession>
<dbReference type="InterPro" id="IPR006839">
    <property type="entry name" value="DarP"/>
</dbReference>
<proteinExistence type="inferred from homology"/>
<evidence type="ECO:0000313" key="6">
    <source>
        <dbReference type="EMBL" id="SOB60918.1"/>
    </source>
</evidence>
<evidence type="ECO:0000256" key="5">
    <source>
        <dbReference type="SAM" id="MobiDB-lite"/>
    </source>
</evidence>
<dbReference type="RefSeq" id="WP_097013579.1">
    <property type="nucleotide sequence ID" value="NZ_LT907975.1"/>
</dbReference>
<dbReference type="PIRSF" id="PIRSF016183">
    <property type="entry name" value="UCP016183"/>
    <property type="match status" value="1"/>
</dbReference>
<organism evidence="6 7">
    <name type="scientific">Pseudodesulfovibrio profundus</name>
    <dbReference type="NCBI Taxonomy" id="57320"/>
    <lineage>
        <taxon>Bacteria</taxon>
        <taxon>Pseudomonadati</taxon>
        <taxon>Thermodesulfobacteriota</taxon>
        <taxon>Desulfovibrionia</taxon>
        <taxon>Desulfovibrionales</taxon>
        <taxon>Desulfovibrionaceae</taxon>
    </lineage>
</organism>
<dbReference type="AlphaFoldDB" id="A0A2C8FEP1"/>
<keyword evidence="3" id="KW-0699">rRNA-binding</keyword>
<keyword evidence="7" id="KW-1185">Reference proteome</keyword>
<keyword evidence="2" id="KW-0690">Ribosome biogenesis</keyword>
<evidence type="ECO:0000256" key="2">
    <source>
        <dbReference type="ARBA" id="ARBA00022517"/>
    </source>
</evidence>
<dbReference type="GO" id="GO:0019843">
    <property type="term" value="F:rRNA binding"/>
    <property type="evidence" value="ECO:0007669"/>
    <property type="project" value="UniProtKB-KW"/>
</dbReference>
<reference evidence="7" key="1">
    <citation type="submission" date="2017-09" db="EMBL/GenBank/DDBJ databases">
        <authorList>
            <person name="Regsiter A."/>
            <person name="William W."/>
        </authorList>
    </citation>
    <scope>NUCLEOTIDE SEQUENCE [LARGE SCALE GENOMIC DNA]</scope>
    <source>
        <strain evidence="7">500-1</strain>
    </source>
</reference>
<keyword evidence="4" id="KW-0694">RNA-binding</keyword>
<feature type="region of interest" description="Disordered" evidence="5">
    <location>
        <begin position="1"/>
        <end position="26"/>
    </location>
</feature>
<dbReference type="GO" id="GO:0042254">
    <property type="term" value="P:ribosome biogenesis"/>
    <property type="evidence" value="ECO:0007669"/>
    <property type="project" value="UniProtKB-KW"/>
</dbReference>
<name>A0A2C8FEP1_9BACT</name>